<sequence length="82" mass="9862">MVSPCPKLMNTIIISTTHRFRFYVIRYVMLPRHHFYFGIMIQHFAPILDKLSAVISLDHIALYHYHRFQILVVVLPVYQFDK</sequence>
<evidence type="ECO:0000313" key="1">
    <source>
        <dbReference type="Proteomes" id="UP000050640"/>
    </source>
</evidence>
<protein>
    <submittedName>
        <fullName evidence="2">Uncharacterized protein</fullName>
    </submittedName>
</protein>
<name>A0A0R3RNV4_9BILA</name>
<accession>A0A0R3RNV4</accession>
<keyword evidence="1" id="KW-1185">Reference proteome</keyword>
<proteinExistence type="predicted"/>
<dbReference type="AlphaFoldDB" id="A0A0R3RNV4"/>
<dbReference type="Proteomes" id="UP000050640">
    <property type="component" value="Unplaced"/>
</dbReference>
<dbReference type="WBParaSite" id="EEL_0000316501-mRNA-1">
    <property type="protein sequence ID" value="EEL_0000316501-mRNA-1"/>
    <property type="gene ID" value="EEL_0000316501"/>
</dbReference>
<reference evidence="2" key="1">
    <citation type="submission" date="2017-02" db="UniProtKB">
        <authorList>
            <consortium name="WormBaseParasite"/>
        </authorList>
    </citation>
    <scope>IDENTIFICATION</scope>
</reference>
<organism evidence="1 2">
    <name type="scientific">Elaeophora elaphi</name>
    <dbReference type="NCBI Taxonomy" id="1147741"/>
    <lineage>
        <taxon>Eukaryota</taxon>
        <taxon>Metazoa</taxon>
        <taxon>Ecdysozoa</taxon>
        <taxon>Nematoda</taxon>
        <taxon>Chromadorea</taxon>
        <taxon>Rhabditida</taxon>
        <taxon>Spirurina</taxon>
        <taxon>Spiruromorpha</taxon>
        <taxon>Filarioidea</taxon>
        <taxon>Onchocercidae</taxon>
        <taxon>Elaeophora</taxon>
    </lineage>
</organism>
<evidence type="ECO:0000313" key="2">
    <source>
        <dbReference type="WBParaSite" id="EEL_0000316501-mRNA-1"/>
    </source>
</evidence>